<dbReference type="InterPro" id="IPR053135">
    <property type="entry name" value="AKR2_Oxidoreductase"/>
</dbReference>
<dbReference type="STRING" id="1563681.BFP71_17210"/>
<accession>A0A1E5T1A3</accession>
<evidence type="ECO:0000259" key="1">
    <source>
        <dbReference type="Pfam" id="PF00248"/>
    </source>
</evidence>
<dbReference type="Pfam" id="PF00248">
    <property type="entry name" value="Aldo_ket_red"/>
    <property type="match status" value="1"/>
</dbReference>
<name>A0A1E5T1A3_9BACT</name>
<dbReference type="AlphaFoldDB" id="A0A1E5T1A3"/>
<keyword evidence="3" id="KW-1185">Reference proteome</keyword>
<dbReference type="Proteomes" id="UP000095552">
    <property type="component" value="Unassembled WGS sequence"/>
</dbReference>
<comment type="caution">
    <text evidence="2">The sequence shown here is derived from an EMBL/GenBank/DDBJ whole genome shotgun (WGS) entry which is preliminary data.</text>
</comment>
<evidence type="ECO:0000313" key="2">
    <source>
        <dbReference type="EMBL" id="OEK05150.1"/>
    </source>
</evidence>
<dbReference type="InterPro" id="IPR020471">
    <property type="entry name" value="AKR"/>
</dbReference>
<gene>
    <name evidence="2" type="ORF">BFP71_17210</name>
</gene>
<dbReference type="RefSeq" id="WP_069836654.1">
    <property type="nucleotide sequence ID" value="NZ_MDGQ01000005.1"/>
</dbReference>
<dbReference type="PANTHER" id="PTHR43312">
    <property type="entry name" value="D-THREO-ALDOSE 1-DEHYDROGENASE"/>
    <property type="match status" value="1"/>
</dbReference>
<dbReference type="GO" id="GO:0016491">
    <property type="term" value="F:oxidoreductase activity"/>
    <property type="evidence" value="ECO:0007669"/>
    <property type="project" value="InterPro"/>
</dbReference>
<proteinExistence type="predicted"/>
<dbReference type="CDD" id="cd19086">
    <property type="entry name" value="AKR_AKR11C1"/>
    <property type="match status" value="1"/>
</dbReference>
<dbReference type="SUPFAM" id="SSF51430">
    <property type="entry name" value="NAD(P)-linked oxidoreductase"/>
    <property type="match status" value="1"/>
</dbReference>
<organism evidence="2 3">
    <name type="scientific">Roseivirga misakiensis</name>
    <dbReference type="NCBI Taxonomy" id="1563681"/>
    <lineage>
        <taxon>Bacteria</taxon>
        <taxon>Pseudomonadati</taxon>
        <taxon>Bacteroidota</taxon>
        <taxon>Cytophagia</taxon>
        <taxon>Cytophagales</taxon>
        <taxon>Roseivirgaceae</taxon>
        <taxon>Roseivirga</taxon>
    </lineage>
</organism>
<dbReference type="OrthoDB" id="9773828at2"/>
<reference evidence="2 3" key="1">
    <citation type="submission" date="2016-08" db="EMBL/GenBank/DDBJ databases">
        <title>Draft genome of Fabibacter sp. strain SK-8.</title>
        <authorList>
            <person name="Wong S.-K."/>
            <person name="Hamasaki K."/>
            <person name="Yoshizawa S."/>
        </authorList>
    </citation>
    <scope>NUCLEOTIDE SEQUENCE [LARGE SCALE GENOMIC DNA]</scope>
    <source>
        <strain evidence="2 3">SK-8</strain>
    </source>
</reference>
<feature type="domain" description="NADP-dependent oxidoreductase" evidence="1">
    <location>
        <begin position="15"/>
        <end position="284"/>
    </location>
</feature>
<dbReference type="InterPro" id="IPR036812">
    <property type="entry name" value="NAD(P)_OxRdtase_dom_sf"/>
</dbReference>
<sequence>MKYRLIPKLDLEVSEISFGGMSLGYDHLENAKIIRYAFDHGVNYFDTADIYKNGFNEETIGRAIKPFRKDVLLATKVGNVPNQEERNWEWDPSKKYILQAVEKSLKRLDTDYIDIYQLHGGMIEDNWEETFEAFEILKGQGKILNYGISSIRPNVIRHVSSELGLVTNMMQYSLLDRRAEEMALGTLAKNKIGVMVRGALAKGILANKDLSSYLNYKSEDIDLMIDKINSFSIENRVMSQVAIQWVLSRKEVATVVAGVSKLDQLKEVLSVSEVPQLSEAELIELSNVLPPNLYTAHR</sequence>
<dbReference type="Gene3D" id="3.20.20.100">
    <property type="entry name" value="NADP-dependent oxidoreductase domain"/>
    <property type="match status" value="1"/>
</dbReference>
<protein>
    <recommendedName>
        <fullName evidence="1">NADP-dependent oxidoreductase domain-containing protein</fullName>
    </recommendedName>
</protein>
<dbReference type="EMBL" id="MDGQ01000005">
    <property type="protein sequence ID" value="OEK05150.1"/>
    <property type="molecule type" value="Genomic_DNA"/>
</dbReference>
<dbReference type="InterPro" id="IPR023210">
    <property type="entry name" value="NADP_OxRdtase_dom"/>
</dbReference>
<dbReference type="PANTHER" id="PTHR43312:SF1">
    <property type="entry name" value="NADP-DEPENDENT OXIDOREDUCTASE DOMAIN-CONTAINING PROTEIN"/>
    <property type="match status" value="1"/>
</dbReference>
<dbReference type="PRINTS" id="PR00069">
    <property type="entry name" value="ALDKETRDTASE"/>
</dbReference>
<evidence type="ECO:0000313" key="3">
    <source>
        <dbReference type="Proteomes" id="UP000095552"/>
    </source>
</evidence>